<dbReference type="EMBL" id="WMII01000002">
    <property type="protein sequence ID" value="MTH63228.1"/>
    <property type="molecule type" value="Genomic_DNA"/>
</dbReference>
<dbReference type="Proteomes" id="UP000478740">
    <property type="component" value="Unassembled WGS sequence"/>
</dbReference>
<dbReference type="InterPro" id="IPR028992">
    <property type="entry name" value="Hedgehog/Intein_dom"/>
</dbReference>
<dbReference type="SUPFAM" id="SSF51120">
    <property type="entry name" value="beta-Roll"/>
    <property type="match status" value="2"/>
</dbReference>
<dbReference type="InterPro" id="IPR036844">
    <property type="entry name" value="Hint_dom_sf"/>
</dbReference>
<dbReference type="PROSITE" id="PS00330">
    <property type="entry name" value="HEMOLYSIN_CALCIUM"/>
    <property type="match status" value="2"/>
</dbReference>
<accession>A0A6L6IUC8</accession>
<keyword evidence="2" id="KW-0964">Secreted</keyword>
<dbReference type="PRINTS" id="PR00313">
    <property type="entry name" value="CABNDNGRPT"/>
</dbReference>
<reference evidence="5 6" key="1">
    <citation type="submission" date="2019-11" db="EMBL/GenBank/DDBJ databases">
        <authorList>
            <person name="Dong K."/>
        </authorList>
    </citation>
    <scope>NUCLEOTIDE SEQUENCE [LARGE SCALE GENOMIC DNA]</scope>
    <source>
        <strain evidence="5 6">DK608</strain>
    </source>
</reference>
<evidence type="ECO:0000313" key="6">
    <source>
        <dbReference type="Proteomes" id="UP000478740"/>
    </source>
</evidence>
<dbReference type="InterPro" id="IPR018511">
    <property type="entry name" value="Hemolysin-typ_Ca-bd_CS"/>
</dbReference>
<dbReference type="Gene3D" id="2.170.16.10">
    <property type="entry name" value="Hedgehog/Intein (Hint) domain"/>
    <property type="match status" value="1"/>
</dbReference>
<dbReference type="InterPro" id="IPR001343">
    <property type="entry name" value="Hemolysn_Ca-bd"/>
</dbReference>
<evidence type="ECO:0000256" key="1">
    <source>
        <dbReference type="ARBA" id="ARBA00004613"/>
    </source>
</evidence>
<sequence length="671" mass="70639">MAEINGSEGPDSLLGTGEAESINGGAGNDTINGGGGNDTVNGGEGADRLFWNGAAGGGDNAVYHGGEGHVPVFDGNGYVTHLTGSENYTFDPYNHNGGDTLSLNQASNVGLNLTYSSTEAGTAVDANGNQITFDGIERVFLGNGDNFVDARDAQILHQDGPHHFVGMRLYSGAGDDTIYGSAGTDYIQSGDGNDTVYGGDGNDVIETGGGDDIAYGGDGDDGYRWGNGGSAAQIGNDLYDGQAGFNTLNAWQSAPAEPGQSNEGISVSLDSSWSGNIVAGDGQGNEIGTLRFLNMQNLRTGGGHDTIDGSDPNVNGYRVFADWGNDSIIGSRGNDTLEGGWGADTIIGGKGNDFISMNGDIFAGTSRPDAQVDTLVLTDDFGHDTIRGFAFGGEADSDGNPAPADVLDVSALHGEDGNPIHVRDLAIRGDVDQYNNQYAVIRFPNGEELWFQGVDPETLTRERLLAMGIPCFAQGTMIRTDRGEVAVEDLRVGDLVMTRDNGLQPIRWLGNRKLDRVDLALAPRLQPIRIRAGALGDGLPVADLLVSPQHRILVRSAIAQRMFGAPEVLVAAKQLVAIDGIDQVQLEEVSYFHLLFARHELVLSNGAETESLYTGAQALKSLGQAACDEIFTLFPELRDAPAEAARPIVQGSKARQMAERHSRNGKALTSC</sequence>
<feature type="compositionally biased region" description="Gly residues" evidence="3">
    <location>
        <begin position="24"/>
        <end position="37"/>
    </location>
</feature>
<dbReference type="Pfam" id="PF00353">
    <property type="entry name" value="HemolysinCabind"/>
    <property type="match status" value="3"/>
</dbReference>
<keyword evidence="6" id="KW-1185">Reference proteome</keyword>
<dbReference type="AlphaFoldDB" id="A0A6L6IUC8"/>
<dbReference type="InterPro" id="IPR050557">
    <property type="entry name" value="RTX_toxin/Mannuronan_C5-epim"/>
</dbReference>
<dbReference type="GO" id="GO:0005576">
    <property type="term" value="C:extracellular region"/>
    <property type="evidence" value="ECO:0007669"/>
    <property type="project" value="UniProtKB-SubCell"/>
</dbReference>
<dbReference type="PANTHER" id="PTHR38340:SF1">
    <property type="entry name" value="S-LAYER PROTEIN"/>
    <property type="match status" value="1"/>
</dbReference>
<feature type="domain" description="Hedgehog/Intein (Hint)" evidence="4">
    <location>
        <begin position="470"/>
        <end position="615"/>
    </location>
</feature>
<dbReference type="InterPro" id="IPR011049">
    <property type="entry name" value="Serralysin-like_metalloprot_C"/>
</dbReference>
<organism evidence="5 6">
    <name type="scientific">Paracoccus shanxieyensis</name>
    <dbReference type="NCBI Taxonomy" id="2675752"/>
    <lineage>
        <taxon>Bacteria</taxon>
        <taxon>Pseudomonadati</taxon>
        <taxon>Pseudomonadota</taxon>
        <taxon>Alphaproteobacteria</taxon>
        <taxon>Rhodobacterales</taxon>
        <taxon>Paracoccaceae</taxon>
        <taxon>Paracoccus</taxon>
    </lineage>
</organism>
<comment type="caution">
    <text evidence="5">The sequence shown here is derived from an EMBL/GenBank/DDBJ whole genome shotgun (WGS) entry which is preliminary data.</text>
</comment>
<dbReference type="RefSeq" id="WP_155043160.1">
    <property type="nucleotide sequence ID" value="NZ_WMIH01000005.1"/>
</dbReference>
<dbReference type="Pfam" id="PF13403">
    <property type="entry name" value="Hint_2"/>
    <property type="match status" value="1"/>
</dbReference>
<gene>
    <name evidence="5" type="ORF">GL284_02965</name>
</gene>
<dbReference type="Gene3D" id="2.150.10.10">
    <property type="entry name" value="Serralysin-like metalloprotease, C-terminal"/>
    <property type="match status" value="3"/>
</dbReference>
<protein>
    <submittedName>
        <fullName evidence="5">Hemolysin</fullName>
    </submittedName>
</protein>
<evidence type="ECO:0000256" key="3">
    <source>
        <dbReference type="SAM" id="MobiDB-lite"/>
    </source>
</evidence>
<dbReference type="GO" id="GO:0005509">
    <property type="term" value="F:calcium ion binding"/>
    <property type="evidence" value="ECO:0007669"/>
    <property type="project" value="InterPro"/>
</dbReference>
<evidence type="ECO:0000256" key="2">
    <source>
        <dbReference type="ARBA" id="ARBA00022525"/>
    </source>
</evidence>
<comment type="subcellular location">
    <subcellularLocation>
        <location evidence="1">Secreted</location>
    </subcellularLocation>
</comment>
<dbReference type="SUPFAM" id="SSF51294">
    <property type="entry name" value="Hedgehog/intein (Hint) domain"/>
    <property type="match status" value="1"/>
</dbReference>
<evidence type="ECO:0000313" key="5">
    <source>
        <dbReference type="EMBL" id="MTH63228.1"/>
    </source>
</evidence>
<name>A0A6L6IUC8_9RHOB</name>
<evidence type="ECO:0000259" key="4">
    <source>
        <dbReference type="Pfam" id="PF13403"/>
    </source>
</evidence>
<proteinExistence type="predicted"/>
<feature type="region of interest" description="Disordered" evidence="3">
    <location>
        <begin position="1"/>
        <end position="40"/>
    </location>
</feature>
<feature type="region of interest" description="Disordered" evidence="3">
    <location>
        <begin position="652"/>
        <end position="671"/>
    </location>
</feature>
<dbReference type="PANTHER" id="PTHR38340">
    <property type="entry name" value="S-LAYER PROTEIN"/>
    <property type="match status" value="1"/>
</dbReference>